<accession>A0ABS8SB04</accession>
<dbReference type="InterPro" id="IPR008271">
    <property type="entry name" value="Ser/Thr_kinase_AS"/>
</dbReference>
<dbReference type="Proteomes" id="UP000823775">
    <property type="component" value="Unassembled WGS sequence"/>
</dbReference>
<dbReference type="Gene3D" id="1.10.510.10">
    <property type="entry name" value="Transferase(Phosphotransferase) domain 1"/>
    <property type="match status" value="1"/>
</dbReference>
<dbReference type="InterPro" id="IPR050528">
    <property type="entry name" value="L-type_Lectin-RKs"/>
</dbReference>
<evidence type="ECO:0008006" key="5">
    <source>
        <dbReference type="Google" id="ProtNLM"/>
    </source>
</evidence>
<dbReference type="PANTHER" id="PTHR27007">
    <property type="match status" value="1"/>
</dbReference>
<keyword evidence="4" id="KW-1185">Reference proteome</keyword>
<reference evidence="3 4" key="1">
    <citation type="journal article" date="2021" name="BMC Genomics">
        <title>Datura genome reveals duplications of psychoactive alkaloid biosynthetic genes and high mutation rate following tissue culture.</title>
        <authorList>
            <person name="Rajewski A."/>
            <person name="Carter-House D."/>
            <person name="Stajich J."/>
            <person name="Litt A."/>
        </authorList>
    </citation>
    <scope>NUCLEOTIDE SEQUENCE [LARGE SCALE GENOMIC DNA]</scope>
    <source>
        <strain evidence="3">AR-01</strain>
    </source>
</reference>
<name>A0ABS8SB04_DATST</name>
<evidence type="ECO:0000313" key="4">
    <source>
        <dbReference type="Proteomes" id="UP000823775"/>
    </source>
</evidence>
<evidence type="ECO:0000256" key="2">
    <source>
        <dbReference type="ARBA" id="ARBA00022840"/>
    </source>
</evidence>
<evidence type="ECO:0000256" key="1">
    <source>
        <dbReference type="ARBA" id="ARBA00022741"/>
    </source>
</evidence>
<gene>
    <name evidence="3" type="ORF">HAX54_030499</name>
</gene>
<sequence length="161" mass="18179">MYVGFAASTEGSTELHFIENWSFQTFGFSPVRPRSNHSPHNVSDNSVLCSSLFRILAINIITARSQSWNYWSSFLVLFFVAVDFFSESEVFGLSYVEKNLKAELPLIRYNIAVGLASVLTYLHQECEQQVIHRDIKASNVMLDGSYTQGLAIFWAGKTYGS</sequence>
<organism evidence="3 4">
    <name type="scientific">Datura stramonium</name>
    <name type="common">Jimsonweed</name>
    <name type="synonym">Common thornapple</name>
    <dbReference type="NCBI Taxonomy" id="4076"/>
    <lineage>
        <taxon>Eukaryota</taxon>
        <taxon>Viridiplantae</taxon>
        <taxon>Streptophyta</taxon>
        <taxon>Embryophyta</taxon>
        <taxon>Tracheophyta</taxon>
        <taxon>Spermatophyta</taxon>
        <taxon>Magnoliopsida</taxon>
        <taxon>eudicotyledons</taxon>
        <taxon>Gunneridae</taxon>
        <taxon>Pentapetalae</taxon>
        <taxon>asterids</taxon>
        <taxon>lamiids</taxon>
        <taxon>Solanales</taxon>
        <taxon>Solanaceae</taxon>
        <taxon>Solanoideae</taxon>
        <taxon>Datureae</taxon>
        <taxon>Datura</taxon>
    </lineage>
</organism>
<evidence type="ECO:0000313" key="3">
    <source>
        <dbReference type="EMBL" id="MCD7456026.1"/>
    </source>
</evidence>
<dbReference type="InterPro" id="IPR013320">
    <property type="entry name" value="ConA-like_dom_sf"/>
</dbReference>
<dbReference type="PROSITE" id="PS00108">
    <property type="entry name" value="PROTEIN_KINASE_ST"/>
    <property type="match status" value="1"/>
</dbReference>
<dbReference type="InterPro" id="IPR011009">
    <property type="entry name" value="Kinase-like_dom_sf"/>
</dbReference>
<protein>
    <recommendedName>
        <fullName evidence="5">Protein kinase domain-containing protein</fullName>
    </recommendedName>
</protein>
<dbReference type="EMBL" id="JACEIK010000383">
    <property type="protein sequence ID" value="MCD7456026.1"/>
    <property type="molecule type" value="Genomic_DNA"/>
</dbReference>
<keyword evidence="1" id="KW-0547">Nucleotide-binding</keyword>
<keyword evidence="2" id="KW-0067">ATP-binding</keyword>
<comment type="caution">
    <text evidence="3">The sequence shown here is derived from an EMBL/GenBank/DDBJ whole genome shotgun (WGS) entry which is preliminary data.</text>
</comment>
<proteinExistence type="predicted"/>
<dbReference type="SUPFAM" id="SSF56112">
    <property type="entry name" value="Protein kinase-like (PK-like)"/>
    <property type="match status" value="1"/>
</dbReference>
<dbReference type="SUPFAM" id="SSF49899">
    <property type="entry name" value="Concanavalin A-like lectins/glucanases"/>
    <property type="match status" value="1"/>
</dbReference>